<dbReference type="EMBL" id="JARXVQ010000001">
    <property type="protein sequence ID" value="MDH6181331.1"/>
    <property type="molecule type" value="Genomic_DNA"/>
</dbReference>
<protein>
    <submittedName>
        <fullName evidence="3">Uncharacterized protein</fullName>
    </submittedName>
</protein>
<keyword evidence="2" id="KW-0472">Membrane</keyword>
<feature type="transmembrane region" description="Helical" evidence="2">
    <location>
        <begin position="105"/>
        <end position="125"/>
    </location>
</feature>
<evidence type="ECO:0000256" key="2">
    <source>
        <dbReference type="SAM" id="Phobius"/>
    </source>
</evidence>
<comment type="caution">
    <text evidence="3">The sequence shown here is derived from an EMBL/GenBank/DDBJ whole genome shotgun (WGS) entry which is preliminary data.</text>
</comment>
<dbReference type="Proteomes" id="UP001160142">
    <property type="component" value="Unassembled WGS sequence"/>
</dbReference>
<evidence type="ECO:0000256" key="1">
    <source>
        <dbReference type="SAM" id="MobiDB-lite"/>
    </source>
</evidence>
<evidence type="ECO:0000313" key="4">
    <source>
        <dbReference type="Proteomes" id="UP001160142"/>
    </source>
</evidence>
<organism evidence="3 4">
    <name type="scientific">Antiquaquibacter oligotrophicus</name>
    <dbReference type="NCBI Taxonomy" id="2880260"/>
    <lineage>
        <taxon>Bacteria</taxon>
        <taxon>Bacillati</taxon>
        <taxon>Actinomycetota</taxon>
        <taxon>Actinomycetes</taxon>
        <taxon>Micrococcales</taxon>
        <taxon>Microbacteriaceae</taxon>
        <taxon>Antiquaquibacter</taxon>
    </lineage>
</organism>
<keyword evidence="2" id="KW-1133">Transmembrane helix</keyword>
<feature type="compositionally biased region" description="Low complexity" evidence="1">
    <location>
        <begin position="44"/>
        <end position="64"/>
    </location>
</feature>
<keyword evidence="2" id="KW-0812">Transmembrane</keyword>
<feature type="compositionally biased region" description="Polar residues" evidence="1">
    <location>
        <begin position="66"/>
        <end position="82"/>
    </location>
</feature>
<reference evidence="3 4" key="1">
    <citation type="submission" date="2023-04" db="EMBL/GenBank/DDBJ databases">
        <title>Genome Encyclopedia of Bacteria and Archaea VI: Functional Genomics of Type Strains.</title>
        <authorList>
            <person name="Whitman W."/>
        </authorList>
    </citation>
    <scope>NUCLEOTIDE SEQUENCE [LARGE SCALE GENOMIC DNA]</scope>
    <source>
        <strain evidence="3 4">SG_E_30_P1</strain>
    </source>
</reference>
<gene>
    <name evidence="3" type="ORF">M2152_001513</name>
</gene>
<feature type="region of interest" description="Disordered" evidence="1">
    <location>
        <begin position="39"/>
        <end position="82"/>
    </location>
</feature>
<evidence type="ECO:0000313" key="3">
    <source>
        <dbReference type="EMBL" id="MDH6181331.1"/>
    </source>
</evidence>
<accession>A0ABT6KNG1</accession>
<dbReference type="RefSeq" id="WP_322133648.1">
    <property type="nucleotide sequence ID" value="NZ_CP085036.1"/>
</dbReference>
<proteinExistence type="predicted"/>
<name>A0ABT6KNG1_9MICO</name>
<sequence length="278" mass="28483">MPVFKTNARIKADRVAAIVGVASFAAGLTLIAFETVTGPPPEPSVTTVTSPLPGGQTTTTTDTTAPPFNSTSEPRVTHETSVTEGAPAVVTVTSGGANPWLGSPAATAAAQLLLVTAASLLLALATRRVLLGEYGVHVDATGPGSTDARADTITELEAAATKHDVAAARETPDLSRPLFAGPSVNDPRLRVLQHRISLELDVRTLAQNNDLPSGLTIPYVVDCLVAAKRMSPQLGSAVVALSEIGERVGHGATVSLDATTLLTEAYSGALAKVGGRIR</sequence>
<feature type="transmembrane region" description="Helical" evidence="2">
    <location>
        <begin position="12"/>
        <end position="33"/>
    </location>
</feature>
<keyword evidence="4" id="KW-1185">Reference proteome</keyword>